<dbReference type="PANTHER" id="PTHR30151:SF40">
    <property type="entry name" value="TRANSPORT SYSTEM INTEGRAL MEMBRANE PROTEIN"/>
    <property type="match status" value="1"/>
</dbReference>
<dbReference type="CDD" id="cd06261">
    <property type="entry name" value="TM_PBP2"/>
    <property type="match status" value="1"/>
</dbReference>
<feature type="transmembrane region" description="Helical" evidence="7">
    <location>
        <begin position="277"/>
        <end position="298"/>
    </location>
</feature>
<evidence type="ECO:0000256" key="3">
    <source>
        <dbReference type="ARBA" id="ARBA00022475"/>
    </source>
</evidence>
<evidence type="ECO:0000256" key="8">
    <source>
        <dbReference type="SAM" id="MobiDB-lite"/>
    </source>
</evidence>
<dbReference type="SUPFAM" id="SSF161098">
    <property type="entry name" value="MetI-like"/>
    <property type="match status" value="1"/>
</dbReference>
<dbReference type="Pfam" id="PF00528">
    <property type="entry name" value="BPD_transp_1"/>
    <property type="match status" value="1"/>
</dbReference>
<dbReference type="InterPro" id="IPR000515">
    <property type="entry name" value="MetI-like"/>
</dbReference>
<evidence type="ECO:0000256" key="2">
    <source>
        <dbReference type="ARBA" id="ARBA00022448"/>
    </source>
</evidence>
<dbReference type="EMBL" id="JAYGGQ010000001">
    <property type="protein sequence ID" value="MEA5453624.1"/>
    <property type="molecule type" value="Genomic_DNA"/>
</dbReference>
<keyword evidence="4 7" id="KW-0812">Transmembrane</keyword>
<comment type="subcellular location">
    <subcellularLocation>
        <location evidence="1 7">Cell membrane</location>
        <topology evidence="1 7">Multi-pass membrane protein</topology>
    </subcellularLocation>
</comment>
<evidence type="ECO:0000259" key="9">
    <source>
        <dbReference type="PROSITE" id="PS50928"/>
    </source>
</evidence>
<reference evidence="10 11" key="1">
    <citation type="submission" date="2023-12" db="EMBL/GenBank/DDBJ databases">
        <title>Sinomonas terricola sp. nov, isolated from litchi orchard soil in Guangdong, PR China.</title>
        <authorList>
            <person name="Jiaxin W."/>
            <person name="Yang Z."/>
            <person name="Honghui Z."/>
        </authorList>
    </citation>
    <scope>NUCLEOTIDE SEQUENCE [LARGE SCALE GENOMIC DNA]</scope>
    <source>
        <strain evidence="10 11">JGH33</strain>
    </source>
</reference>
<comment type="caution">
    <text evidence="10">The sequence shown here is derived from an EMBL/GenBank/DDBJ whole genome shotgun (WGS) entry which is preliminary data.</text>
</comment>
<dbReference type="Proteomes" id="UP001304769">
    <property type="component" value="Unassembled WGS sequence"/>
</dbReference>
<feature type="domain" description="ABC transmembrane type-1" evidence="9">
    <location>
        <begin position="112"/>
        <end position="296"/>
    </location>
</feature>
<evidence type="ECO:0000313" key="10">
    <source>
        <dbReference type="EMBL" id="MEA5453624.1"/>
    </source>
</evidence>
<name>A0ABU5T1U2_9MICC</name>
<dbReference type="RefSeq" id="WP_323277376.1">
    <property type="nucleotide sequence ID" value="NZ_JAYGGQ010000001.1"/>
</dbReference>
<keyword evidence="5 7" id="KW-1133">Transmembrane helix</keyword>
<evidence type="ECO:0000256" key="7">
    <source>
        <dbReference type="RuleBase" id="RU363032"/>
    </source>
</evidence>
<protein>
    <submittedName>
        <fullName evidence="10">ABC transporter permease</fullName>
    </submittedName>
</protein>
<keyword evidence="2 7" id="KW-0813">Transport</keyword>
<dbReference type="InterPro" id="IPR035906">
    <property type="entry name" value="MetI-like_sf"/>
</dbReference>
<dbReference type="PANTHER" id="PTHR30151">
    <property type="entry name" value="ALKANE SULFONATE ABC TRANSPORTER-RELATED, MEMBRANE SUBUNIT"/>
    <property type="match status" value="1"/>
</dbReference>
<evidence type="ECO:0000313" key="11">
    <source>
        <dbReference type="Proteomes" id="UP001304769"/>
    </source>
</evidence>
<feature type="transmembrane region" description="Helical" evidence="7">
    <location>
        <begin position="246"/>
        <end position="265"/>
    </location>
</feature>
<feature type="transmembrane region" description="Helical" evidence="7">
    <location>
        <begin position="120"/>
        <end position="138"/>
    </location>
</feature>
<proteinExistence type="inferred from homology"/>
<evidence type="ECO:0000256" key="4">
    <source>
        <dbReference type="ARBA" id="ARBA00022692"/>
    </source>
</evidence>
<evidence type="ECO:0000256" key="1">
    <source>
        <dbReference type="ARBA" id="ARBA00004651"/>
    </source>
</evidence>
<evidence type="ECO:0000256" key="5">
    <source>
        <dbReference type="ARBA" id="ARBA00022989"/>
    </source>
</evidence>
<evidence type="ECO:0000256" key="6">
    <source>
        <dbReference type="ARBA" id="ARBA00023136"/>
    </source>
</evidence>
<organism evidence="10 11">
    <name type="scientific">Sinomonas terricola</name>
    <dbReference type="NCBI Taxonomy" id="3110330"/>
    <lineage>
        <taxon>Bacteria</taxon>
        <taxon>Bacillati</taxon>
        <taxon>Actinomycetota</taxon>
        <taxon>Actinomycetes</taxon>
        <taxon>Micrococcales</taxon>
        <taxon>Micrococcaceae</taxon>
        <taxon>Sinomonas</taxon>
    </lineage>
</organism>
<dbReference type="PROSITE" id="PS50928">
    <property type="entry name" value="ABC_TM1"/>
    <property type="match status" value="1"/>
</dbReference>
<gene>
    <name evidence="10" type="ORF">SPF06_02710</name>
</gene>
<keyword evidence="11" id="KW-1185">Reference proteome</keyword>
<comment type="similarity">
    <text evidence="7">Belongs to the binding-protein-dependent transport system permease family.</text>
</comment>
<dbReference type="Gene3D" id="1.10.3720.10">
    <property type="entry name" value="MetI-like"/>
    <property type="match status" value="1"/>
</dbReference>
<accession>A0ABU5T1U2</accession>
<keyword evidence="6 7" id="KW-0472">Membrane</keyword>
<sequence length="316" mass="33168">MASNVTELDRPPRAAGADAVPAPEEVAVPIEASADELRALEAGLDELQSERSLRQRDWSRVLLPVGAVVVLLLVWQIVASLGLKRHDLVPGPLDVAATLGQLWQEGQVQQAIATSLGRGLLGFVVSVLVGTPLGLLLAQVRPLRRAFGPLVSGLQVLPSVAWVPAAIIWFGLTDGTVYFVVLMGAIPSIVNGLIAGVDQIPPHYRSVAKVLGASRLELALQVILPASLPGYVAGLKQGWAFSWRSLMAAEIIAVGGSLGFGLGSLLDQGRTLSDMGIVMGAILAILAVGILVELVVFGPVERRLLLRRGLLAGGSR</sequence>
<feature type="transmembrane region" description="Helical" evidence="7">
    <location>
        <begin position="61"/>
        <end position="83"/>
    </location>
</feature>
<feature type="transmembrane region" description="Helical" evidence="7">
    <location>
        <begin position="177"/>
        <end position="197"/>
    </location>
</feature>
<keyword evidence="3" id="KW-1003">Cell membrane</keyword>
<feature type="region of interest" description="Disordered" evidence="8">
    <location>
        <begin position="1"/>
        <end position="21"/>
    </location>
</feature>
<feature type="transmembrane region" description="Helical" evidence="7">
    <location>
        <begin position="150"/>
        <end position="171"/>
    </location>
</feature>